<protein>
    <submittedName>
        <fullName evidence="2">WPP domain-associated protein</fullName>
    </submittedName>
</protein>
<dbReference type="Proteomes" id="UP001219518">
    <property type="component" value="Unassembled WGS sequence"/>
</dbReference>
<dbReference type="AlphaFoldDB" id="A0AAE1HII5"/>
<accession>A0AAE1HII5</accession>
<reference evidence="2" key="2">
    <citation type="journal article" date="2023" name="BMC Genomics">
        <title>Pest status, molecular evolution, and epigenetic factors derived from the genome assembly of Frankliniella fusca, a thysanopteran phytovirus vector.</title>
        <authorList>
            <person name="Catto M.A."/>
            <person name="Labadie P.E."/>
            <person name="Jacobson A.L."/>
            <person name="Kennedy G.G."/>
            <person name="Srinivasan R."/>
            <person name="Hunt B.G."/>
        </authorList>
    </citation>
    <scope>NUCLEOTIDE SEQUENCE</scope>
    <source>
        <strain evidence="2">PL_HMW_Pooled</strain>
    </source>
</reference>
<feature type="compositionally biased region" description="Basic and acidic residues" evidence="1">
    <location>
        <begin position="23"/>
        <end position="51"/>
    </location>
</feature>
<evidence type="ECO:0000313" key="2">
    <source>
        <dbReference type="EMBL" id="KAK3921824.1"/>
    </source>
</evidence>
<name>A0AAE1HII5_9NEOP</name>
<feature type="region of interest" description="Disordered" evidence="1">
    <location>
        <begin position="1"/>
        <end position="51"/>
    </location>
</feature>
<gene>
    <name evidence="2" type="ORF">KUF71_011000</name>
</gene>
<evidence type="ECO:0000256" key="1">
    <source>
        <dbReference type="SAM" id="MobiDB-lite"/>
    </source>
</evidence>
<proteinExistence type="predicted"/>
<reference evidence="2" key="1">
    <citation type="submission" date="2021-07" db="EMBL/GenBank/DDBJ databases">
        <authorList>
            <person name="Catto M.A."/>
            <person name="Jacobson A."/>
            <person name="Kennedy G."/>
            <person name="Labadie P."/>
            <person name="Hunt B.G."/>
            <person name="Srinivasan R."/>
        </authorList>
    </citation>
    <scope>NUCLEOTIDE SEQUENCE</scope>
    <source>
        <strain evidence="2">PL_HMW_Pooled</strain>
        <tissue evidence="2">Head</tissue>
    </source>
</reference>
<sequence length="509" mass="56883">MGFVIPERSDLHSSSTFPRGKKKQIEDRKRSVLNQKAEREEAERERYERYKAKCTEKDRVVELALSESGPGSQNLGGGDEGSHSPNDQSQQRQERGRATLMTRELADAPDYAQLSNEQAAKMICATAHALSVDVSEFNINRETIRRGRERLRLESANFRKTTLNADHVLTLHCDGKTFPALSNVSEAVIVTGVSTKQLLGAPLIELGKDKGKRGGEAVVKLTMEWDNADNIKALAFDTTSENTGYKGGAAVHTEQLLEKDLPWLPCRHHIAELVLEAVYHALMGPSKSPEIKFFKDFGNYWQSIDQAQFSSGMESETVLQAITSEARERLITFAHKQIEVGQPRADYLELLELSLTFLADETFDIKFRKTGPMHSARWMAKAIYGFKMSLLRDQLSLDTKVIAKLLDFSIFVVSLYVSYSFSATNSCSAPRTDLIFLQDLTRCDLTNKQVSQAAVNKFLGHFWYLSELSVGLSVFDEGLPDSPVNKALKLKKIEGIGFLGSLDRSKCAQ</sequence>
<organism evidence="2 3">
    <name type="scientific">Frankliniella fusca</name>
    <dbReference type="NCBI Taxonomy" id="407009"/>
    <lineage>
        <taxon>Eukaryota</taxon>
        <taxon>Metazoa</taxon>
        <taxon>Ecdysozoa</taxon>
        <taxon>Arthropoda</taxon>
        <taxon>Hexapoda</taxon>
        <taxon>Insecta</taxon>
        <taxon>Pterygota</taxon>
        <taxon>Neoptera</taxon>
        <taxon>Paraneoptera</taxon>
        <taxon>Thysanoptera</taxon>
        <taxon>Terebrantia</taxon>
        <taxon>Thripoidea</taxon>
        <taxon>Thripidae</taxon>
        <taxon>Frankliniella</taxon>
    </lineage>
</organism>
<feature type="region of interest" description="Disordered" evidence="1">
    <location>
        <begin position="65"/>
        <end position="97"/>
    </location>
</feature>
<keyword evidence="3" id="KW-1185">Reference proteome</keyword>
<comment type="caution">
    <text evidence="2">The sequence shown here is derived from an EMBL/GenBank/DDBJ whole genome shotgun (WGS) entry which is preliminary data.</text>
</comment>
<evidence type="ECO:0000313" key="3">
    <source>
        <dbReference type="Proteomes" id="UP001219518"/>
    </source>
</evidence>
<dbReference type="EMBL" id="JAHWGI010001054">
    <property type="protein sequence ID" value="KAK3921824.1"/>
    <property type="molecule type" value="Genomic_DNA"/>
</dbReference>